<accession>A0A2C5ZDQ8</accession>
<organism evidence="2 3">
    <name type="scientific">Ophiocordyceps camponoti-rufipedis</name>
    <dbReference type="NCBI Taxonomy" id="2004952"/>
    <lineage>
        <taxon>Eukaryota</taxon>
        <taxon>Fungi</taxon>
        <taxon>Dikarya</taxon>
        <taxon>Ascomycota</taxon>
        <taxon>Pezizomycotina</taxon>
        <taxon>Sordariomycetes</taxon>
        <taxon>Hypocreomycetidae</taxon>
        <taxon>Hypocreales</taxon>
        <taxon>Ophiocordycipitaceae</taxon>
        <taxon>Ophiocordyceps</taxon>
    </lineage>
</organism>
<dbReference type="STRING" id="2004952.A0A2C5ZDQ8"/>
<dbReference type="Pfam" id="PF14388">
    <property type="entry name" value="DUF4419"/>
    <property type="match status" value="1"/>
</dbReference>
<proteinExistence type="predicted"/>
<evidence type="ECO:0008006" key="4">
    <source>
        <dbReference type="Google" id="ProtNLM"/>
    </source>
</evidence>
<dbReference type="Proteomes" id="UP000226431">
    <property type="component" value="Unassembled WGS sequence"/>
</dbReference>
<sequence length="428" mass="48274">MRHDLLIALSGFAALTAAQSSPGLTIPLDKDIYPLPLKQDSLATSATDLLSKSCPEEITGSPKHGAPQVITSTSYPKAHNASFDRGEVFSSSSSFVRGVVEAWGQHQHLVLRPDEVWFEILVQLNYYIHANAEKVRHLFVGHQGKQEIRIKFAYVDNWAETLITMFTSEIKERVKLDWLASWIKPGFSTTTPEDDLTAGVLMMGMTQHYNEYFFGINCGLPSVTLLGTRADWAALLEKLERFELLGEEPAEYARVLRPILKGFIETWDDPEAESTKEFWSKIVNGRRQVACGGSAYVTGWITGFYYWDRNGKALASWYARQSSEDGVKVGYVRYLVQDVKKLPISYAKVPVYLVDYPKASQTTDVYLLAGNIGVRRTVSDRWVTAKPLSGWFIYGPVDHEHEVTKNPGNSEELSFLEKRFNQCEAPHF</sequence>
<evidence type="ECO:0000313" key="3">
    <source>
        <dbReference type="Proteomes" id="UP000226431"/>
    </source>
</evidence>
<evidence type="ECO:0000313" key="2">
    <source>
        <dbReference type="EMBL" id="PHH80035.1"/>
    </source>
</evidence>
<dbReference type="PANTHER" id="PTHR31252:SF11">
    <property type="entry name" value="DUF4419 DOMAIN-CONTAINING PROTEIN"/>
    <property type="match status" value="1"/>
</dbReference>
<dbReference type="OrthoDB" id="9978173at2759"/>
<feature type="chain" id="PRO_5013242659" description="DUF4419 domain-containing protein" evidence="1">
    <location>
        <begin position="19"/>
        <end position="428"/>
    </location>
</feature>
<reference evidence="2 3" key="1">
    <citation type="submission" date="2017-06" db="EMBL/GenBank/DDBJ databases">
        <title>Ant-infecting Ophiocordyceps genomes reveal a high diversity of potential behavioral manipulation genes and a possible major role for enterotoxins.</title>
        <authorList>
            <person name="De Bekker C."/>
            <person name="Evans H.C."/>
            <person name="Brachmann A."/>
            <person name="Hughes D.P."/>
        </authorList>
    </citation>
    <scope>NUCLEOTIDE SEQUENCE [LARGE SCALE GENOMIC DNA]</scope>
    <source>
        <strain evidence="2 3">Map16</strain>
    </source>
</reference>
<dbReference type="EMBL" id="NJES01000027">
    <property type="protein sequence ID" value="PHH80035.1"/>
    <property type="molecule type" value="Genomic_DNA"/>
</dbReference>
<keyword evidence="1" id="KW-0732">Signal</keyword>
<comment type="caution">
    <text evidence="2">The sequence shown here is derived from an EMBL/GenBank/DDBJ whole genome shotgun (WGS) entry which is preliminary data.</text>
</comment>
<dbReference type="PANTHER" id="PTHR31252">
    <property type="entry name" value="DUF4419 DOMAIN-CONTAINING PROTEIN"/>
    <property type="match status" value="1"/>
</dbReference>
<evidence type="ECO:0000256" key="1">
    <source>
        <dbReference type="SAM" id="SignalP"/>
    </source>
</evidence>
<name>A0A2C5ZDQ8_9HYPO</name>
<dbReference type="AlphaFoldDB" id="A0A2C5ZDQ8"/>
<gene>
    <name evidence="2" type="ORF">CDD80_3024</name>
</gene>
<dbReference type="InterPro" id="IPR025533">
    <property type="entry name" value="DUF4419"/>
</dbReference>
<feature type="signal peptide" evidence="1">
    <location>
        <begin position="1"/>
        <end position="18"/>
    </location>
</feature>
<keyword evidence="3" id="KW-1185">Reference proteome</keyword>
<protein>
    <recommendedName>
        <fullName evidence="4">DUF4419 domain-containing protein</fullName>
    </recommendedName>
</protein>